<dbReference type="AlphaFoldDB" id="A0A6P7FZE0"/>
<dbReference type="GO" id="GO:0072546">
    <property type="term" value="C:EMC complex"/>
    <property type="evidence" value="ECO:0007669"/>
    <property type="project" value="InterPro"/>
</dbReference>
<keyword evidence="5 11" id="KW-0812">Transmembrane</keyword>
<reference evidence="15" key="2">
    <citation type="submission" date="2025-05" db="UniProtKB">
        <authorList>
            <consortium name="EnsemblMetazoa"/>
        </authorList>
    </citation>
    <scope>IDENTIFICATION</scope>
</reference>
<evidence type="ECO:0000313" key="15">
    <source>
        <dbReference type="EnsemblMetazoa" id="XP_050498436.1"/>
    </source>
</evidence>
<dbReference type="SMART" id="SM00564">
    <property type="entry name" value="PQQ"/>
    <property type="match status" value="3"/>
</dbReference>
<keyword evidence="9 11" id="KW-0472">Membrane</keyword>
<evidence type="ECO:0000256" key="2">
    <source>
        <dbReference type="ARBA" id="ARBA00007904"/>
    </source>
</evidence>
<feature type="domain" description="ER membrane protein complex subunit 1 C-terminal" evidence="13">
    <location>
        <begin position="688"/>
        <end position="891"/>
    </location>
</feature>
<evidence type="ECO:0000256" key="7">
    <source>
        <dbReference type="ARBA" id="ARBA00022824"/>
    </source>
</evidence>
<keyword evidence="10" id="KW-0325">Glycoprotein</keyword>
<dbReference type="Pfam" id="PF25293">
    <property type="entry name" value="Beta-prop_EMC1_N"/>
    <property type="match status" value="1"/>
</dbReference>
<dbReference type="InterPro" id="IPR058545">
    <property type="entry name" value="Beta-prop_EMC1_1st"/>
</dbReference>
<name>A0A6P7FZE0_DIAVI</name>
<dbReference type="Proteomes" id="UP001652700">
    <property type="component" value="Unplaced"/>
</dbReference>
<dbReference type="PANTHER" id="PTHR21573:SF0">
    <property type="entry name" value="ER MEMBRANE PROTEIN COMPLEX SUBUNIT 1"/>
    <property type="match status" value="1"/>
</dbReference>
<dbReference type="InterPro" id="IPR018391">
    <property type="entry name" value="PQQ_b-propeller_rpt"/>
</dbReference>
<evidence type="ECO:0000256" key="12">
    <source>
        <dbReference type="SAM" id="SignalP"/>
    </source>
</evidence>
<keyword evidence="16" id="KW-1185">Reference proteome</keyword>
<dbReference type="FunCoup" id="A0A6P7FZE0">
    <property type="interactions" value="2479"/>
</dbReference>
<comment type="subcellular location">
    <subcellularLocation>
        <location evidence="1">Endoplasmic reticulum membrane</location>
        <topology evidence="1">Single-pass type I membrane protein</topology>
    </subcellularLocation>
</comment>
<evidence type="ECO:0000256" key="10">
    <source>
        <dbReference type="ARBA" id="ARBA00023180"/>
    </source>
</evidence>
<dbReference type="GO" id="GO:0034975">
    <property type="term" value="P:protein folding in endoplasmic reticulum"/>
    <property type="evidence" value="ECO:0007669"/>
    <property type="project" value="TreeGrafter"/>
</dbReference>
<organism evidence="17">
    <name type="scientific">Diabrotica virgifera virgifera</name>
    <name type="common">western corn rootworm</name>
    <dbReference type="NCBI Taxonomy" id="50390"/>
    <lineage>
        <taxon>Eukaryota</taxon>
        <taxon>Metazoa</taxon>
        <taxon>Ecdysozoa</taxon>
        <taxon>Arthropoda</taxon>
        <taxon>Hexapoda</taxon>
        <taxon>Insecta</taxon>
        <taxon>Pterygota</taxon>
        <taxon>Neoptera</taxon>
        <taxon>Endopterygota</taxon>
        <taxon>Coleoptera</taxon>
        <taxon>Polyphaga</taxon>
        <taxon>Cucujiformia</taxon>
        <taxon>Chrysomeloidea</taxon>
        <taxon>Chrysomelidae</taxon>
        <taxon>Galerucinae</taxon>
        <taxon>Diabroticina</taxon>
        <taxon>Diabroticites</taxon>
        <taxon>Diabrotica</taxon>
    </lineage>
</organism>
<evidence type="ECO:0000256" key="8">
    <source>
        <dbReference type="ARBA" id="ARBA00022989"/>
    </source>
</evidence>
<evidence type="ECO:0000256" key="1">
    <source>
        <dbReference type="ARBA" id="ARBA00004115"/>
    </source>
</evidence>
<dbReference type="InterPro" id="IPR011047">
    <property type="entry name" value="Quinoprotein_ADH-like_sf"/>
</dbReference>
<keyword evidence="8 11" id="KW-1133">Transmembrane helix</keyword>
<dbReference type="SUPFAM" id="SSF50998">
    <property type="entry name" value="Quinoprotein alcohol dehydrogenase-like"/>
    <property type="match status" value="1"/>
</dbReference>
<dbReference type="InParanoid" id="A0A6P7FZE0"/>
<evidence type="ECO:0000313" key="17">
    <source>
        <dbReference type="RefSeq" id="XP_028140142.1"/>
    </source>
</evidence>
<dbReference type="Gene3D" id="2.130.10.10">
    <property type="entry name" value="YVTN repeat-like/Quinoprotein amine dehydrogenase"/>
    <property type="match status" value="1"/>
</dbReference>
<proteinExistence type="inferred from homology"/>
<dbReference type="InterPro" id="IPR011678">
    <property type="entry name" value="EMC1_C"/>
</dbReference>
<evidence type="ECO:0000256" key="11">
    <source>
        <dbReference type="SAM" id="Phobius"/>
    </source>
</evidence>
<gene>
    <name evidence="17" type="primary">LOC114334304</name>
</gene>
<feature type="signal peptide" evidence="12">
    <location>
        <begin position="1"/>
        <end position="25"/>
    </location>
</feature>
<evidence type="ECO:0000259" key="14">
    <source>
        <dbReference type="Pfam" id="PF25293"/>
    </source>
</evidence>
<reference evidence="17" key="1">
    <citation type="submission" date="2025-04" db="UniProtKB">
        <authorList>
            <consortium name="RefSeq"/>
        </authorList>
    </citation>
    <scope>IDENTIFICATION</scope>
    <source>
        <tissue evidence="17">Whole insect</tissue>
    </source>
</reference>
<comment type="similarity">
    <text evidence="2">Belongs to the EMC1 family.</text>
</comment>
<dbReference type="RefSeq" id="XP_028140142.1">
    <property type="nucleotide sequence ID" value="XM_028284341.1"/>
</dbReference>
<feature type="chain" id="PRO_5028129856" description="ER membrane protein complex subunit 1" evidence="12">
    <location>
        <begin position="26"/>
        <end position="892"/>
    </location>
</feature>
<evidence type="ECO:0000259" key="13">
    <source>
        <dbReference type="Pfam" id="PF07774"/>
    </source>
</evidence>
<comment type="subunit">
    <text evidence="3">Component of the ER membrane protein complex (EMC).</text>
</comment>
<keyword evidence="6 12" id="KW-0732">Signal</keyword>
<protein>
    <recommendedName>
        <fullName evidence="4">ER membrane protein complex subunit 1</fullName>
    </recommendedName>
</protein>
<dbReference type="InterPro" id="IPR026895">
    <property type="entry name" value="EMC1"/>
</dbReference>
<evidence type="ECO:0000256" key="3">
    <source>
        <dbReference type="ARBA" id="ARBA00011276"/>
    </source>
</evidence>
<dbReference type="OrthoDB" id="28092at2759"/>
<feature type="transmembrane region" description="Helical" evidence="11">
    <location>
        <begin position="861"/>
        <end position="882"/>
    </location>
</feature>
<evidence type="ECO:0000256" key="9">
    <source>
        <dbReference type="ARBA" id="ARBA00023136"/>
    </source>
</evidence>
<evidence type="ECO:0000256" key="4">
    <source>
        <dbReference type="ARBA" id="ARBA00020824"/>
    </source>
</evidence>
<keyword evidence="7" id="KW-0256">Endoplasmic reticulum</keyword>
<feature type="domain" description="EMC1 first beta-propeller" evidence="14">
    <location>
        <begin position="25"/>
        <end position="124"/>
    </location>
</feature>
<evidence type="ECO:0000256" key="5">
    <source>
        <dbReference type="ARBA" id="ARBA00022692"/>
    </source>
</evidence>
<dbReference type="EnsemblMetazoa" id="XM_050642479.1">
    <property type="protein sequence ID" value="XP_050498436.1"/>
    <property type="gene ID" value="LOC126879460"/>
</dbReference>
<dbReference type="Pfam" id="PF07774">
    <property type="entry name" value="EMC1_C"/>
    <property type="match status" value="1"/>
</dbReference>
<sequence length="892" mass="100280">MAKVEHLVFLKLYLILISVVNLSSAIYEDQVGKFDWKRSFIGKSKFAEIDSKRIIIATEQNVLASLNLKNGQILWRHVLEDPKEYEIKLLYIDRDIYTVSGTINTWIVRSWDINTGALITEWPIITDKLPPMDFRVLDGKLINIIPVVGSHLEVSSYYLSTGEAIEKNLKISAPWVKDTSNCVVSSSKYVCLSSNDYSGQLYFIDYLAKDDTVHSKSIQSILGDGSGPISIKQLNTNIPAFLLISNRVEKLVELENENIKIKEIEISGETYIAGNEDKLILYQFEASSTPDKLISLVSKEYSSGQELSRVDVDYPIGVGVPVIIASSLKGSNGILVISTSDNALLTIKIPEGKVQWTIEEALSDIVATEFFELPMSELDASIENEFKTNSNNIINMLVHRLTTQTKQLSNLIFGSQLLSANGLVRDEFGFHKLIVVATKVGKLFAIDTLSGSIAWSYRLPNVRPFKLLDKEKMFLFVQRTARYAPLPALCTLIAEDSTNGNAVLFQFDPITGYSIKGIEKLDFKLAQAMLLPYEDENNLKPVLLLSSEHQATVHPQTSKLFVYNYIKQNHIFLVDSKKNSLKGYNFYHSTKEEFKLTPTWEIKFSPGKIVSVNTKHPNERVHSQGRVLPDRSVYYKYVNPNLISVATISEDPVHKHVLSIYLIDGISGLIMYSTSHKRAKTPVKVVHSENWLVYSYFSERFRRTEVVSAELYEGHVQSNSTVFSSHAISVLPHVQTQSYILPATPVDLTVTLTEKGITNKFLLLGLSTGVVIEIPWLLLQPRFNDIPCGPEESCIPYMPEVPLPAEAIINYNQSLSGIKGIEVAAARLESTCHVLIHGLDMFYTRVAPSKTFDVLKEDFDYIMIVLVLTGLVVASYITKYLASKKTLKQMWK</sequence>
<dbReference type="PANTHER" id="PTHR21573">
    <property type="entry name" value="ER MEMBRANE PROTEIN COMPLEX SUBUNIT 1"/>
    <property type="match status" value="1"/>
</dbReference>
<evidence type="ECO:0000313" key="16">
    <source>
        <dbReference type="Proteomes" id="UP001652700"/>
    </source>
</evidence>
<dbReference type="InterPro" id="IPR015943">
    <property type="entry name" value="WD40/YVTN_repeat-like_dom_sf"/>
</dbReference>
<evidence type="ECO:0000256" key="6">
    <source>
        <dbReference type="ARBA" id="ARBA00022729"/>
    </source>
</evidence>
<accession>A0A6P7FZE0</accession>